<accession>A0A0D5XVK4</accession>
<evidence type="ECO:0000313" key="3">
    <source>
        <dbReference type="Proteomes" id="UP000032748"/>
    </source>
</evidence>
<dbReference type="EMBL" id="CP011110">
    <property type="protein sequence ID" value="AKA23111.1"/>
    <property type="molecule type" value="Genomic_DNA"/>
</dbReference>
<protein>
    <submittedName>
        <fullName evidence="2">Uncharacterized protein</fullName>
    </submittedName>
</protein>
<reference evidence="2 3" key="1">
    <citation type="journal article" date="2015" name="Mol. Plant Microbe Interact.">
        <title>Comparative Genomic Analysis of Pseudomonas chlororaphis PCL1606 Reveals New Insight into Antifungal Compounds Involved in Biocontrol.</title>
        <authorList>
            <person name="Calderon C.E."/>
            <person name="Ramos C."/>
            <person name="de Vicente A."/>
            <person name="Cazorla F.M."/>
        </authorList>
    </citation>
    <scope>NUCLEOTIDE SEQUENCE [LARGE SCALE GENOMIC DNA]</scope>
    <source>
        <strain evidence="2 3">PCL1606</strain>
    </source>
</reference>
<feature type="transmembrane region" description="Helical" evidence="1">
    <location>
        <begin position="86"/>
        <end position="104"/>
    </location>
</feature>
<dbReference type="AlphaFoldDB" id="A0A0D5XVK4"/>
<dbReference type="Proteomes" id="UP000032748">
    <property type="component" value="Chromosome"/>
</dbReference>
<feature type="transmembrane region" description="Helical" evidence="1">
    <location>
        <begin position="52"/>
        <end position="80"/>
    </location>
</feature>
<evidence type="ECO:0000313" key="2">
    <source>
        <dbReference type="EMBL" id="AKA23111.1"/>
    </source>
</evidence>
<organism evidence="2 3">
    <name type="scientific">Pseudomonas chlororaphis</name>
    <dbReference type="NCBI Taxonomy" id="587753"/>
    <lineage>
        <taxon>Bacteria</taxon>
        <taxon>Pseudomonadati</taxon>
        <taxon>Pseudomonadota</taxon>
        <taxon>Gammaproteobacteria</taxon>
        <taxon>Pseudomonadales</taxon>
        <taxon>Pseudomonadaceae</taxon>
        <taxon>Pseudomonas</taxon>
    </lineage>
</organism>
<evidence type="ECO:0000256" key="1">
    <source>
        <dbReference type="SAM" id="Phobius"/>
    </source>
</evidence>
<dbReference type="PATRIC" id="fig|587753.10.peg.1646"/>
<dbReference type="KEGG" id="pcz:PCL1606_16560"/>
<proteinExistence type="predicted"/>
<name>A0A0D5XVK4_9PSED</name>
<dbReference type="RefSeq" id="WP_044464540.1">
    <property type="nucleotide sequence ID" value="NZ_CP011110.1"/>
</dbReference>
<keyword evidence="1" id="KW-0472">Membrane</keyword>
<dbReference type="OrthoDB" id="6854425at2"/>
<keyword evidence="1" id="KW-0812">Transmembrane</keyword>
<sequence length="203" mass="22441">MSDGNRINIGSIGDANHINIAQNQAPARSSIQFVIDPRSVERVSRGSVIKGAAAFFLSLPVLALAVMSIVADALGILSYFNVESKILAYVVMAVAMGAVMLCNGKRKMATTSIPPDQARFIDGRWVERDESGDYLLYRNTAPCNYENCKGTVRIQLPPPREQHNHDLIGVCDLGGKQHTYRVDFNGVGERQHFDWRPLEQNKP</sequence>
<gene>
    <name evidence="2" type="ORF">PCL1606_16560</name>
</gene>
<keyword evidence="1" id="KW-1133">Transmembrane helix</keyword>